<reference evidence="12 13" key="1">
    <citation type="submission" date="2017-06" db="EMBL/GenBank/DDBJ databases">
        <title>Reclassification of a Polynucleobacter cosmopolitanus strain isolated from tropical Lake Victoria as Polynucleobacter victoriensis comb. nov.</title>
        <authorList>
            <person name="Hahn M.W."/>
        </authorList>
    </citation>
    <scope>NUCLEOTIDE SEQUENCE [LARGE SCALE GENOMIC DNA]</scope>
    <source>
        <strain evidence="12 13">MWH-MoIso2</strain>
    </source>
</reference>
<dbReference type="Gene3D" id="3.40.630.40">
    <property type="entry name" value="Zn-dependent exopeptidases"/>
    <property type="match status" value="1"/>
</dbReference>
<dbReference type="Pfam" id="PF11741">
    <property type="entry name" value="AMIN"/>
    <property type="match status" value="1"/>
</dbReference>
<comment type="similarity">
    <text evidence="3">Belongs to the N-acetylmuramoyl-L-alanine amidase 3 family.</text>
</comment>
<evidence type="ECO:0000256" key="6">
    <source>
        <dbReference type="ARBA" id="ARBA00022764"/>
    </source>
</evidence>
<dbReference type="CDD" id="cd02696">
    <property type="entry name" value="MurNAc-LAA"/>
    <property type="match status" value="1"/>
</dbReference>
<keyword evidence="13" id="KW-1185">Reference proteome</keyword>
<evidence type="ECO:0000313" key="12">
    <source>
        <dbReference type="EMBL" id="OXL16280.1"/>
    </source>
</evidence>
<evidence type="ECO:0000256" key="3">
    <source>
        <dbReference type="ARBA" id="ARBA00010860"/>
    </source>
</evidence>
<dbReference type="GO" id="GO:0030288">
    <property type="term" value="C:outer membrane-bounded periplasmic space"/>
    <property type="evidence" value="ECO:0007669"/>
    <property type="project" value="TreeGrafter"/>
</dbReference>
<dbReference type="Gene3D" id="2.60.40.3500">
    <property type="match status" value="1"/>
</dbReference>
<sequence length="450" mass="49881">MKFIGGNRANRLKRRELLKRIAQASALIFLGPSQIAWGAKLMAVRIWPAEDYTRVTLESDQVLKVSHQLLTNPHRLVVDVEGLELNNTIKELVAKVNSNDPYIAQVRVGQFQPKVVRLVFDLKESIQPQLFTLDPVGSYQNRLVFDLYPTVANDPLMELVRQSAKKEAALDADDPIAAIARREAQKAEANKSIKPNEIAKSDKKSDSKSGKSSHRRLLTIAIDPGHGGEDPGAIGKRGSREKDIVLSISHRLKQKIEAEPDMRSYLTRDGDYFVPLHVRVNKARRVQADLFVSIHADAFVKPHARGASVFALSQQGATSTAARWLANKENSADLIGGLNIKTQDKQVAQLLLDMSTTAQIKDSLKLGDAVLKQIGGFAKLHKPQVEQASFAVLKAPDVPSILIETAFISNPEEEARLNDHEYQEQIAQAILRGIRSYFAKNPPVAKSRQI</sequence>
<dbReference type="GO" id="GO:0009253">
    <property type="term" value="P:peptidoglycan catabolic process"/>
    <property type="evidence" value="ECO:0007669"/>
    <property type="project" value="InterPro"/>
</dbReference>
<feature type="compositionally biased region" description="Basic and acidic residues" evidence="10">
    <location>
        <begin position="197"/>
        <end position="209"/>
    </location>
</feature>
<dbReference type="FunFam" id="3.40.630.40:FF:000001">
    <property type="entry name" value="N-acetylmuramoyl-L-alanine amidase"/>
    <property type="match status" value="1"/>
</dbReference>
<accession>A0A229FXB0</accession>
<dbReference type="OrthoDB" id="9806267at2"/>
<dbReference type="InterPro" id="IPR021731">
    <property type="entry name" value="AMIN_dom"/>
</dbReference>
<dbReference type="SUPFAM" id="SSF53187">
    <property type="entry name" value="Zn-dependent exopeptidases"/>
    <property type="match status" value="1"/>
</dbReference>
<dbReference type="Pfam" id="PF01520">
    <property type="entry name" value="Amidase_3"/>
    <property type="match status" value="1"/>
</dbReference>
<dbReference type="PANTHER" id="PTHR30404:SF0">
    <property type="entry name" value="N-ACETYLMURAMOYL-L-ALANINE AMIDASE AMIC"/>
    <property type="match status" value="1"/>
</dbReference>
<evidence type="ECO:0000256" key="5">
    <source>
        <dbReference type="ARBA" id="ARBA00022729"/>
    </source>
</evidence>
<evidence type="ECO:0000259" key="11">
    <source>
        <dbReference type="SMART" id="SM00646"/>
    </source>
</evidence>
<dbReference type="AlphaFoldDB" id="A0A229FXB0"/>
<evidence type="ECO:0000256" key="8">
    <source>
        <dbReference type="ARBA" id="ARBA00023316"/>
    </source>
</evidence>
<comment type="catalytic activity">
    <reaction evidence="1">
        <text>Hydrolyzes the link between N-acetylmuramoyl residues and L-amino acid residues in certain cell-wall glycopeptides.</text>
        <dbReference type="EC" id="3.5.1.28"/>
    </reaction>
</comment>
<dbReference type="GO" id="GO:0071555">
    <property type="term" value="P:cell wall organization"/>
    <property type="evidence" value="ECO:0007669"/>
    <property type="project" value="UniProtKB-KW"/>
</dbReference>
<keyword evidence="5" id="KW-0732">Signal</keyword>
<dbReference type="InterPro" id="IPR002508">
    <property type="entry name" value="MurNAc-LAA_cat"/>
</dbReference>
<feature type="domain" description="MurNAc-LAA" evidence="11">
    <location>
        <begin position="280"/>
        <end position="435"/>
    </location>
</feature>
<comment type="caution">
    <text evidence="12">The sequence shown here is derived from an EMBL/GenBank/DDBJ whole genome shotgun (WGS) entry which is preliminary data.</text>
</comment>
<name>A0A229FXB0_9BURK</name>
<dbReference type="SMART" id="SM00646">
    <property type="entry name" value="Ami_3"/>
    <property type="match status" value="1"/>
</dbReference>
<proteinExistence type="inferred from homology"/>
<keyword evidence="8" id="KW-0961">Cell wall biogenesis/degradation</keyword>
<dbReference type="Proteomes" id="UP000215188">
    <property type="component" value="Unassembled WGS sequence"/>
</dbReference>
<dbReference type="InterPro" id="IPR050695">
    <property type="entry name" value="N-acetylmuramoyl_amidase_3"/>
</dbReference>
<protein>
    <recommendedName>
        <fullName evidence="9">N-acetylmuramoyl-L-alanine amidase AmiC</fullName>
        <ecNumber evidence="4">3.5.1.28</ecNumber>
    </recommendedName>
</protein>
<dbReference type="GO" id="GO:0008745">
    <property type="term" value="F:N-acetylmuramoyl-L-alanine amidase activity"/>
    <property type="evidence" value="ECO:0007669"/>
    <property type="project" value="UniProtKB-EC"/>
</dbReference>
<dbReference type="EC" id="3.5.1.28" evidence="4"/>
<evidence type="ECO:0000256" key="7">
    <source>
        <dbReference type="ARBA" id="ARBA00022801"/>
    </source>
</evidence>
<dbReference type="EMBL" id="NJGG01000001">
    <property type="protein sequence ID" value="OXL16280.1"/>
    <property type="molecule type" value="Genomic_DNA"/>
</dbReference>
<evidence type="ECO:0000256" key="2">
    <source>
        <dbReference type="ARBA" id="ARBA00004418"/>
    </source>
</evidence>
<keyword evidence="6" id="KW-0574">Periplasm</keyword>
<keyword evidence="7" id="KW-0378">Hydrolase</keyword>
<dbReference type="RefSeq" id="WP_089515306.1">
    <property type="nucleotide sequence ID" value="NZ_NJGG01000001.1"/>
</dbReference>
<gene>
    <name evidence="12" type="ORF">AOC33_04195</name>
</gene>
<dbReference type="PANTHER" id="PTHR30404">
    <property type="entry name" value="N-ACETYLMURAMOYL-L-ALANINE AMIDASE"/>
    <property type="match status" value="1"/>
</dbReference>
<evidence type="ECO:0000256" key="1">
    <source>
        <dbReference type="ARBA" id="ARBA00001561"/>
    </source>
</evidence>
<evidence type="ECO:0000256" key="4">
    <source>
        <dbReference type="ARBA" id="ARBA00011901"/>
    </source>
</evidence>
<evidence type="ECO:0000256" key="10">
    <source>
        <dbReference type="SAM" id="MobiDB-lite"/>
    </source>
</evidence>
<organism evidence="12 13">
    <name type="scientific">Polynucleobacter cosmopolitanus</name>
    <dbReference type="NCBI Taxonomy" id="351345"/>
    <lineage>
        <taxon>Bacteria</taxon>
        <taxon>Pseudomonadati</taxon>
        <taxon>Pseudomonadota</taxon>
        <taxon>Betaproteobacteria</taxon>
        <taxon>Burkholderiales</taxon>
        <taxon>Burkholderiaceae</taxon>
        <taxon>Polynucleobacter</taxon>
    </lineage>
</organism>
<feature type="region of interest" description="Disordered" evidence="10">
    <location>
        <begin position="186"/>
        <end position="240"/>
    </location>
</feature>
<evidence type="ECO:0000256" key="9">
    <source>
        <dbReference type="ARBA" id="ARBA00074581"/>
    </source>
</evidence>
<evidence type="ECO:0000313" key="13">
    <source>
        <dbReference type="Proteomes" id="UP000215188"/>
    </source>
</evidence>
<comment type="subcellular location">
    <subcellularLocation>
        <location evidence="2">Periplasm</location>
    </subcellularLocation>
</comment>